<gene>
    <name evidence="2" type="ORF">BDZ83DRAFT_648477</name>
</gene>
<protein>
    <submittedName>
        <fullName evidence="2">Uncharacterized protein</fullName>
    </submittedName>
</protein>
<sequence length="283" mass="31139">MVVAVKAKWLKTTTELQTCLGVNIKSCFNCQGHSATKSSCGNAISQASRSEMAFVMLDIINCGSLASASAHLERLASLTLCKRSHQAQAGEKATHWKARIQIYLEAGTGDGVTDEKEVKAPRVRPQRTTMITPPSTPVANKRDVRQPVSTRSSQRTAAPPPPVTPRRATRAPRGSASSIAVLIEEDLGDNSEEDDSEGEYSEEDSEEDSEEGEKYYEPEPVRSQTRRAPAPAPSVKWEPNGKAGFPYPYPSQTKDRENLEYKLAKAQAELAVYEAWVKLRKFE</sequence>
<dbReference type="AlphaFoldDB" id="A0AAD8XK28"/>
<dbReference type="GeneID" id="85394082"/>
<organism evidence="2 3">
    <name type="scientific">Glomerella acutata</name>
    <name type="common">Colletotrichum acutatum</name>
    <dbReference type="NCBI Taxonomy" id="27357"/>
    <lineage>
        <taxon>Eukaryota</taxon>
        <taxon>Fungi</taxon>
        <taxon>Dikarya</taxon>
        <taxon>Ascomycota</taxon>
        <taxon>Pezizomycotina</taxon>
        <taxon>Sordariomycetes</taxon>
        <taxon>Hypocreomycetidae</taxon>
        <taxon>Glomerellales</taxon>
        <taxon>Glomerellaceae</taxon>
        <taxon>Colletotrichum</taxon>
        <taxon>Colletotrichum acutatum species complex</taxon>
    </lineage>
</organism>
<comment type="caution">
    <text evidence="2">The sequence shown here is derived from an EMBL/GenBank/DDBJ whole genome shotgun (WGS) entry which is preliminary data.</text>
</comment>
<feature type="compositionally biased region" description="Acidic residues" evidence="1">
    <location>
        <begin position="183"/>
        <end position="211"/>
    </location>
</feature>
<dbReference type="Proteomes" id="UP001244207">
    <property type="component" value="Unassembled WGS sequence"/>
</dbReference>
<evidence type="ECO:0000256" key="1">
    <source>
        <dbReference type="SAM" id="MobiDB-lite"/>
    </source>
</evidence>
<dbReference type="EMBL" id="JAHMHS010000015">
    <property type="protein sequence ID" value="KAK1728826.1"/>
    <property type="molecule type" value="Genomic_DNA"/>
</dbReference>
<evidence type="ECO:0000313" key="2">
    <source>
        <dbReference type="EMBL" id="KAK1728826.1"/>
    </source>
</evidence>
<name>A0AAD8XK28_GLOAC</name>
<keyword evidence="3" id="KW-1185">Reference proteome</keyword>
<reference evidence="2" key="1">
    <citation type="submission" date="2021-12" db="EMBL/GenBank/DDBJ databases">
        <title>Comparative genomics, transcriptomics and evolutionary studies reveal genomic signatures of adaptation to plant cell wall in hemibiotrophic fungi.</title>
        <authorList>
            <consortium name="DOE Joint Genome Institute"/>
            <person name="Baroncelli R."/>
            <person name="Diaz J.F."/>
            <person name="Benocci T."/>
            <person name="Peng M."/>
            <person name="Battaglia E."/>
            <person name="Haridas S."/>
            <person name="Andreopoulos W."/>
            <person name="Labutti K."/>
            <person name="Pangilinan J."/>
            <person name="Floch G.L."/>
            <person name="Makela M.R."/>
            <person name="Henrissat B."/>
            <person name="Grigoriev I.V."/>
            <person name="Crouch J.A."/>
            <person name="De Vries R.P."/>
            <person name="Sukno S.A."/>
            <person name="Thon M.R."/>
        </authorList>
    </citation>
    <scope>NUCLEOTIDE SEQUENCE</scope>
    <source>
        <strain evidence="2">CBS 112980</strain>
    </source>
</reference>
<feature type="region of interest" description="Disordered" evidence="1">
    <location>
        <begin position="112"/>
        <end position="251"/>
    </location>
</feature>
<evidence type="ECO:0000313" key="3">
    <source>
        <dbReference type="Proteomes" id="UP001244207"/>
    </source>
</evidence>
<accession>A0AAD8XK28</accession>
<proteinExistence type="predicted"/>
<dbReference type="RefSeq" id="XP_060368881.1">
    <property type="nucleotide sequence ID" value="XM_060510183.1"/>
</dbReference>